<proteinExistence type="predicted"/>
<keyword evidence="2" id="KW-1185">Reference proteome</keyword>
<dbReference type="Proteomes" id="UP000789920">
    <property type="component" value="Unassembled WGS sequence"/>
</dbReference>
<reference evidence="1" key="1">
    <citation type="submission" date="2021-06" db="EMBL/GenBank/DDBJ databases">
        <authorList>
            <person name="Kallberg Y."/>
            <person name="Tangrot J."/>
            <person name="Rosling A."/>
        </authorList>
    </citation>
    <scope>NUCLEOTIDE SEQUENCE</scope>
    <source>
        <strain evidence="1">MA461A</strain>
    </source>
</reference>
<organism evidence="1 2">
    <name type="scientific">Racocetra persica</name>
    <dbReference type="NCBI Taxonomy" id="160502"/>
    <lineage>
        <taxon>Eukaryota</taxon>
        <taxon>Fungi</taxon>
        <taxon>Fungi incertae sedis</taxon>
        <taxon>Mucoromycota</taxon>
        <taxon>Glomeromycotina</taxon>
        <taxon>Glomeromycetes</taxon>
        <taxon>Diversisporales</taxon>
        <taxon>Gigasporaceae</taxon>
        <taxon>Racocetra</taxon>
    </lineage>
</organism>
<comment type="caution">
    <text evidence="1">The sequence shown here is derived from an EMBL/GenBank/DDBJ whole genome shotgun (WGS) entry which is preliminary data.</text>
</comment>
<evidence type="ECO:0000313" key="2">
    <source>
        <dbReference type="Proteomes" id="UP000789920"/>
    </source>
</evidence>
<protein>
    <submittedName>
        <fullName evidence="1">2173_t:CDS:1</fullName>
    </submittedName>
</protein>
<feature type="non-terminal residue" evidence="1">
    <location>
        <position position="1"/>
    </location>
</feature>
<feature type="non-terminal residue" evidence="1">
    <location>
        <position position="78"/>
    </location>
</feature>
<accession>A0ACA9SPA5</accession>
<sequence length="78" mass="9562">DSSEIINNHRLKRKRQKAVRRANADYHQREREQQRKRREIRHTKRQKIRIEKDIQAIEANGFVKENTGNENENPFNLR</sequence>
<evidence type="ECO:0000313" key="1">
    <source>
        <dbReference type="EMBL" id="CAG8843912.1"/>
    </source>
</evidence>
<gene>
    <name evidence="1" type="ORF">RPERSI_LOCUS32982</name>
</gene>
<dbReference type="EMBL" id="CAJVQC010140276">
    <property type="protein sequence ID" value="CAG8843912.1"/>
    <property type="molecule type" value="Genomic_DNA"/>
</dbReference>
<name>A0ACA9SPA5_9GLOM</name>